<dbReference type="Proteomes" id="UP000005384">
    <property type="component" value="Unassembled WGS sequence"/>
</dbReference>
<dbReference type="InterPro" id="IPR029052">
    <property type="entry name" value="Metallo-depent_PP-like"/>
</dbReference>
<dbReference type="PANTHER" id="PTHR42988">
    <property type="entry name" value="PHOSPHOHYDROLASE"/>
    <property type="match status" value="1"/>
</dbReference>
<dbReference type="RefSeq" id="WP_006779169.1">
    <property type="nucleotide sequence ID" value="NZ_CP040506.1"/>
</dbReference>
<accession>G5ICF7</accession>
<dbReference type="InterPro" id="IPR050884">
    <property type="entry name" value="CNP_phosphodiesterase-III"/>
</dbReference>
<feature type="compositionally biased region" description="Acidic residues" evidence="5">
    <location>
        <begin position="63"/>
        <end position="75"/>
    </location>
</feature>
<sequence>MKRQIRIIIAGLVLIAACIGLFWIIKLGTGDRTSDGGKETTEWSEPSSENGEESGDVATPADVESEADDDVESETAVEAGADVERETNTALPSCRTRWKKSGDTEPVEEVKGPPKIIIASDLHVLAKGLTDGGAVFTKKMDDGKTTLYSGEIVEAFLDEVLVERPDALVLSGDLTFEGERLSHLELAGMLKKVQDAGIQVLAIPGNHDINNPRASAYFDADDMTDDTAGYRVEKSGGSDKATGKEMMDGEAEKKAGEPGMADRVIETGTGGAETEDSRLESSANQEQTGEASEKAPDESITAAEFAEIYGEYGYEQAVSRDENSLSYIYPLRDDVWMMMLDTNQYDPVNLVDGDIRPETYQWMIQELDKADEAGIMVVPIGHHNILSVSRLYTRECMIWSRASAIWLFGEHNLPLYLSGHLHVQRMKKYKTEPGVPKEAYGVHEIVTSSLGMTPHQYGILTWDDNYQLEYQARRVDVENWARRTGSQDENLLNFNQYSKDWYYHVVEKKILKNLHDYPEDIKQDMAHLYADVLYHYGAGETMNQKDVETTRGYRMWERLLPNDKKFGDIKMMLKDMKES</sequence>
<keyword evidence="10" id="KW-1185">Reference proteome</keyword>
<evidence type="ECO:0008006" key="11">
    <source>
        <dbReference type="Google" id="ProtNLM"/>
    </source>
</evidence>
<dbReference type="EMBL" id="ADLN01000011">
    <property type="protein sequence ID" value="EHI60807.1"/>
    <property type="molecule type" value="Genomic_DNA"/>
</dbReference>
<dbReference type="HOGENOM" id="CLU_033792_1_0_9"/>
<evidence type="ECO:0000256" key="3">
    <source>
        <dbReference type="ARBA" id="ARBA00023004"/>
    </source>
</evidence>
<dbReference type="PROSITE" id="PS51257">
    <property type="entry name" value="PROKAR_LIPOPROTEIN"/>
    <property type="match status" value="1"/>
</dbReference>
<evidence type="ECO:0000259" key="7">
    <source>
        <dbReference type="Pfam" id="PF00149"/>
    </source>
</evidence>
<feature type="region of interest" description="Disordered" evidence="5">
    <location>
        <begin position="32"/>
        <end position="109"/>
    </location>
</feature>
<evidence type="ECO:0000259" key="8">
    <source>
        <dbReference type="Pfam" id="PF17839"/>
    </source>
</evidence>
<dbReference type="AlphaFoldDB" id="G5ICF7"/>
<feature type="region of interest" description="Disordered" evidence="5">
    <location>
        <begin position="228"/>
        <end position="298"/>
    </location>
</feature>
<dbReference type="InterPro" id="IPR040869">
    <property type="entry name" value="CNP_C"/>
</dbReference>
<proteinExistence type="inferred from homology"/>
<dbReference type="Gene3D" id="3.60.21.10">
    <property type="match status" value="2"/>
</dbReference>
<dbReference type="Pfam" id="PF00149">
    <property type="entry name" value="Metallophos"/>
    <property type="match status" value="1"/>
</dbReference>
<dbReference type="PANTHER" id="PTHR42988:SF2">
    <property type="entry name" value="CYCLIC NUCLEOTIDE PHOSPHODIESTERASE CBUA0032-RELATED"/>
    <property type="match status" value="1"/>
</dbReference>
<name>G5ICF7_9FIRM</name>
<dbReference type="GO" id="GO:0046872">
    <property type="term" value="F:metal ion binding"/>
    <property type="evidence" value="ECO:0007669"/>
    <property type="project" value="UniProtKB-KW"/>
</dbReference>
<keyword evidence="3" id="KW-0408">Iron</keyword>
<feature type="compositionally biased region" description="Basic and acidic residues" evidence="5">
    <location>
        <begin position="100"/>
        <end position="109"/>
    </location>
</feature>
<comment type="caution">
    <text evidence="9">The sequence shown here is derived from an EMBL/GenBank/DDBJ whole genome shotgun (WGS) entry which is preliminary data.</text>
</comment>
<evidence type="ECO:0000313" key="9">
    <source>
        <dbReference type="EMBL" id="EHI60807.1"/>
    </source>
</evidence>
<feature type="compositionally biased region" description="Basic and acidic residues" evidence="5">
    <location>
        <begin position="231"/>
        <end position="256"/>
    </location>
</feature>
<reference evidence="9 10" key="1">
    <citation type="submission" date="2011-08" db="EMBL/GenBank/DDBJ databases">
        <title>The Genome Sequence of Clostridium hathewayi WAL-18680.</title>
        <authorList>
            <consortium name="The Broad Institute Genome Sequencing Platform"/>
            <person name="Earl A."/>
            <person name="Ward D."/>
            <person name="Feldgarden M."/>
            <person name="Gevers D."/>
            <person name="Finegold S.M."/>
            <person name="Summanen P.H."/>
            <person name="Molitoris D.R."/>
            <person name="Song M."/>
            <person name="Daigneault M."/>
            <person name="Allen-Vercoe E."/>
            <person name="Young S.K."/>
            <person name="Zeng Q."/>
            <person name="Gargeya S."/>
            <person name="Fitzgerald M."/>
            <person name="Haas B."/>
            <person name="Abouelleil A."/>
            <person name="Alvarado L."/>
            <person name="Arachchi H.M."/>
            <person name="Berlin A."/>
            <person name="Brown A."/>
            <person name="Chapman S.B."/>
            <person name="Chen Z."/>
            <person name="Dunbar C."/>
            <person name="Freedman E."/>
            <person name="Gearin G."/>
            <person name="Gellesch M."/>
            <person name="Goldberg J."/>
            <person name="Griggs A."/>
            <person name="Gujja S."/>
            <person name="Heiman D."/>
            <person name="Howarth C."/>
            <person name="Larson L."/>
            <person name="Lui A."/>
            <person name="MacDonald P.J.P."/>
            <person name="Montmayeur A."/>
            <person name="Murphy C."/>
            <person name="Neiman D."/>
            <person name="Pearson M."/>
            <person name="Priest M."/>
            <person name="Roberts A."/>
            <person name="Saif S."/>
            <person name="Shea T."/>
            <person name="Shenoy N."/>
            <person name="Sisk P."/>
            <person name="Stolte C."/>
            <person name="Sykes S."/>
            <person name="Wortman J."/>
            <person name="Nusbaum C."/>
            <person name="Birren B."/>
        </authorList>
    </citation>
    <scope>NUCLEOTIDE SEQUENCE [LARGE SCALE GENOMIC DNA]</scope>
    <source>
        <strain evidence="9 10">WAL-18680</strain>
    </source>
</reference>
<feature type="compositionally biased region" description="Basic and acidic residues" evidence="5">
    <location>
        <begin position="32"/>
        <end position="41"/>
    </location>
</feature>
<dbReference type="PATRIC" id="fig|742737.3.peg.1189"/>
<dbReference type="Pfam" id="PF17839">
    <property type="entry name" value="CNP_C_terminal"/>
    <property type="match status" value="1"/>
</dbReference>
<keyword evidence="6" id="KW-0812">Transmembrane</keyword>
<gene>
    <name evidence="9" type="ORF">HMPREF9473_01184</name>
</gene>
<feature type="transmembrane region" description="Helical" evidence="6">
    <location>
        <begin position="7"/>
        <end position="25"/>
    </location>
</feature>
<evidence type="ECO:0000313" key="10">
    <source>
        <dbReference type="Proteomes" id="UP000005384"/>
    </source>
</evidence>
<feature type="domain" description="Calcineurin-like phosphoesterase" evidence="7">
    <location>
        <begin position="115"/>
        <end position="218"/>
    </location>
</feature>
<comment type="similarity">
    <text evidence="4">Belongs to the cyclic nucleotide phosphodiesterase class-III family.</text>
</comment>
<keyword evidence="6" id="KW-1133">Transmembrane helix</keyword>
<dbReference type="GO" id="GO:0016787">
    <property type="term" value="F:hydrolase activity"/>
    <property type="evidence" value="ECO:0007669"/>
    <property type="project" value="UniProtKB-KW"/>
</dbReference>
<dbReference type="InterPro" id="IPR004843">
    <property type="entry name" value="Calcineurin-like_PHP"/>
</dbReference>
<keyword evidence="2" id="KW-0378">Hydrolase</keyword>
<feature type="compositionally biased region" description="Polar residues" evidence="5">
    <location>
        <begin position="280"/>
        <end position="290"/>
    </location>
</feature>
<feature type="domain" description="Cyclic nucleotide phosphodiesterase C-terminal" evidence="8">
    <location>
        <begin position="476"/>
        <end position="577"/>
    </location>
</feature>
<keyword evidence="1" id="KW-0479">Metal-binding</keyword>
<evidence type="ECO:0000256" key="5">
    <source>
        <dbReference type="SAM" id="MobiDB-lite"/>
    </source>
</evidence>
<organism evidence="9 10">
    <name type="scientific">Hungatella hathewayi WAL-18680</name>
    <dbReference type="NCBI Taxonomy" id="742737"/>
    <lineage>
        <taxon>Bacteria</taxon>
        <taxon>Bacillati</taxon>
        <taxon>Bacillota</taxon>
        <taxon>Clostridia</taxon>
        <taxon>Lachnospirales</taxon>
        <taxon>Lachnospiraceae</taxon>
        <taxon>Hungatella</taxon>
    </lineage>
</organism>
<evidence type="ECO:0000256" key="1">
    <source>
        <dbReference type="ARBA" id="ARBA00022723"/>
    </source>
</evidence>
<protein>
    <recommendedName>
        <fullName evidence="11">Calcineurin-like phosphoesterase domain-containing protein</fullName>
    </recommendedName>
</protein>
<dbReference type="SUPFAM" id="SSF56300">
    <property type="entry name" value="Metallo-dependent phosphatases"/>
    <property type="match status" value="1"/>
</dbReference>
<evidence type="ECO:0000256" key="2">
    <source>
        <dbReference type="ARBA" id="ARBA00022801"/>
    </source>
</evidence>
<keyword evidence="6" id="KW-0472">Membrane</keyword>
<evidence type="ECO:0000256" key="4">
    <source>
        <dbReference type="ARBA" id="ARBA00025742"/>
    </source>
</evidence>
<evidence type="ECO:0000256" key="6">
    <source>
        <dbReference type="SAM" id="Phobius"/>
    </source>
</evidence>